<evidence type="ECO:0000313" key="3">
    <source>
        <dbReference type="EMBL" id="KJH71172.1"/>
    </source>
</evidence>
<feature type="transmembrane region" description="Helical" evidence="2">
    <location>
        <begin position="47"/>
        <end position="66"/>
    </location>
</feature>
<evidence type="ECO:0000313" key="4">
    <source>
        <dbReference type="Proteomes" id="UP000032452"/>
    </source>
</evidence>
<dbReference type="STRING" id="1618023.UH38_14285"/>
<keyword evidence="2" id="KW-0812">Transmembrane</keyword>
<sequence length="294" mass="31113">MNRNRQERSVGRSVQEYLRGIVGGLLFSLPLLYTMEVWWAGYTMHPVRLLLYVLATFTLLLGYNRYGGLRCDASPAEVAIDSVEEMGIGIAISTVVLWLLGQLTFSLPISEVVGKIATESMTVAIGVSVGTAQLGGDSKSGDTGMENEPSQAQSHSGPFLSLEGSDISGQLAIATCGSVLFAANVAPTEEIFIIATQSNPYKLIGMALLSMLLGTIILFYSNFNGAQSFSQSRGIKNVLSGAVITYAIALVVSAAILWVFGRFDDTSAIVCLSETIVLGVAATLGASAGRLLLQ</sequence>
<dbReference type="AlphaFoldDB" id="A0A0D8ZS73"/>
<reference evidence="3 4" key="1">
    <citation type="submission" date="2015-02" db="EMBL/GenBank/DDBJ databases">
        <title>Draft genome of a novel marine cyanobacterium (Chroococcales) isolated from South Atlantic Ocean.</title>
        <authorList>
            <person name="Rigonato J."/>
            <person name="Alvarenga D.O."/>
            <person name="Branco L.H."/>
            <person name="Varani A.M."/>
            <person name="Brandini F.P."/>
            <person name="Fiore M.F."/>
        </authorList>
    </citation>
    <scope>NUCLEOTIDE SEQUENCE [LARGE SCALE GENOMIC DNA]</scope>
    <source>
        <strain evidence="3 4">CENA595</strain>
    </source>
</reference>
<keyword evidence="2" id="KW-1133">Transmembrane helix</keyword>
<dbReference type="RefSeq" id="WP_045055338.1">
    <property type="nucleotide sequence ID" value="NZ_CAWMDP010000057.1"/>
</dbReference>
<feature type="region of interest" description="Disordered" evidence="1">
    <location>
        <begin position="137"/>
        <end position="157"/>
    </location>
</feature>
<dbReference type="InterPro" id="IPR024464">
    <property type="entry name" value="DUF2391"/>
</dbReference>
<name>A0A0D8ZS73_9CYAN</name>
<comment type="caution">
    <text evidence="3">The sequence shown here is derived from an EMBL/GenBank/DDBJ whole genome shotgun (WGS) entry which is preliminary data.</text>
</comment>
<evidence type="ECO:0000256" key="1">
    <source>
        <dbReference type="SAM" id="MobiDB-lite"/>
    </source>
</evidence>
<keyword evidence="4" id="KW-1185">Reference proteome</keyword>
<protein>
    <submittedName>
        <fullName evidence="3">Membrane protein</fullName>
    </submittedName>
</protein>
<dbReference type="PATRIC" id="fig|1618023.3.peg.4903"/>
<dbReference type="InterPro" id="IPR013416">
    <property type="entry name" value="CHP02587_IM"/>
</dbReference>
<feature type="transmembrane region" description="Helical" evidence="2">
    <location>
        <begin position="235"/>
        <end position="261"/>
    </location>
</feature>
<dbReference type="EMBL" id="JYON01000014">
    <property type="protein sequence ID" value="KJH71172.1"/>
    <property type="molecule type" value="Genomic_DNA"/>
</dbReference>
<feature type="transmembrane region" description="Helical" evidence="2">
    <location>
        <begin position="86"/>
        <end position="105"/>
    </location>
</feature>
<dbReference type="Proteomes" id="UP000032452">
    <property type="component" value="Unassembled WGS sequence"/>
</dbReference>
<feature type="transmembrane region" description="Helical" evidence="2">
    <location>
        <begin position="267"/>
        <end position="293"/>
    </location>
</feature>
<proteinExistence type="predicted"/>
<accession>A0A0D8ZS73</accession>
<dbReference type="NCBIfam" id="TIGR02587">
    <property type="entry name" value="TIGR02587 family membrane protein"/>
    <property type="match status" value="1"/>
</dbReference>
<dbReference type="Pfam" id="PF09622">
    <property type="entry name" value="DUF2391"/>
    <property type="match status" value="1"/>
</dbReference>
<gene>
    <name evidence="3" type="ORF">UH38_14285</name>
</gene>
<keyword evidence="2" id="KW-0472">Membrane</keyword>
<feature type="transmembrane region" description="Helical" evidence="2">
    <location>
        <begin position="21"/>
        <end position="41"/>
    </location>
</feature>
<feature type="transmembrane region" description="Helical" evidence="2">
    <location>
        <begin position="203"/>
        <end position="223"/>
    </location>
</feature>
<dbReference type="OrthoDB" id="147125at2"/>
<organism evidence="3 4">
    <name type="scientific">Aliterella atlantica CENA595</name>
    <dbReference type="NCBI Taxonomy" id="1618023"/>
    <lineage>
        <taxon>Bacteria</taxon>
        <taxon>Bacillati</taxon>
        <taxon>Cyanobacteriota</taxon>
        <taxon>Cyanophyceae</taxon>
        <taxon>Chroococcidiopsidales</taxon>
        <taxon>Aliterellaceae</taxon>
        <taxon>Aliterella</taxon>
    </lineage>
</organism>
<evidence type="ECO:0000256" key="2">
    <source>
        <dbReference type="SAM" id="Phobius"/>
    </source>
</evidence>